<sequence>MARSVRSPVSLSPRICGLRRQRRRDRGPAHCRGVQVAHSSVTSQVDDAVSAQPCGWNRAWACGAWSGCAAAGGRGVCSPTVRIIAFQAMDPGSTPGKRTHARPFSRGMPCPRMMCGPSPAPPRTASRRFSPTLGCGRRHTSPTHTHGGPALVPLFSVLPIQSDFVLPIGGPRKRGSPKTLAMPVVAPSARYSLVKGERIVRSVLSARPHISPAQTSTLFYACPAPSSTQPYGTDACPALPPPTNPTCNLYPSQLPTTAVC</sequence>
<dbReference type="InParanoid" id="A0A2K1IJP1"/>
<reference evidence="1 3" key="2">
    <citation type="journal article" date="2018" name="Plant J.">
        <title>The Physcomitrella patens chromosome-scale assembly reveals moss genome structure and evolution.</title>
        <authorList>
            <person name="Lang D."/>
            <person name="Ullrich K.K."/>
            <person name="Murat F."/>
            <person name="Fuchs J."/>
            <person name="Jenkins J."/>
            <person name="Haas F.B."/>
            <person name="Piednoel M."/>
            <person name="Gundlach H."/>
            <person name="Van Bel M."/>
            <person name="Meyberg R."/>
            <person name="Vives C."/>
            <person name="Morata J."/>
            <person name="Symeonidi A."/>
            <person name="Hiss M."/>
            <person name="Muchero W."/>
            <person name="Kamisugi Y."/>
            <person name="Saleh O."/>
            <person name="Blanc G."/>
            <person name="Decker E.L."/>
            <person name="van Gessel N."/>
            <person name="Grimwood J."/>
            <person name="Hayes R.D."/>
            <person name="Graham S.W."/>
            <person name="Gunter L.E."/>
            <person name="McDaniel S.F."/>
            <person name="Hoernstein S.N.W."/>
            <person name="Larsson A."/>
            <person name="Li F.W."/>
            <person name="Perroud P.F."/>
            <person name="Phillips J."/>
            <person name="Ranjan P."/>
            <person name="Rokshar D.S."/>
            <person name="Rothfels C.J."/>
            <person name="Schneider L."/>
            <person name="Shu S."/>
            <person name="Stevenson D.W."/>
            <person name="Thummler F."/>
            <person name="Tillich M."/>
            <person name="Villarreal Aguilar J.C."/>
            <person name="Widiez T."/>
            <person name="Wong G.K."/>
            <person name="Wymore A."/>
            <person name="Zhang Y."/>
            <person name="Zimmer A.D."/>
            <person name="Quatrano R.S."/>
            <person name="Mayer K.F.X."/>
            <person name="Goodstein D."/>
            <person name="Casacuberta J.M."/>
            <person name="Vandepoele K."/>
            <person name="Reski R."/>
            <person name="Cuming A.C."/>
            <person name="Tuskan G.A."/>
            <person name="Maumus F."/>
            <person name="Salse J."/>
            <person name="Schmutz J."/>
            <person name="Rensing S.A."/>
        </authorList>
    </citation>
    <scope>NUCLEOTIDE SEQUENCE [LARGE SCALE GENOMIC DNA]</scope>
    <source>
        <strain evidence="2 3">cv. Gransden 2004</strain>
    </source>
</reference>
<name>A0A2K1IJP1_PHYPA</name>
<dbReference type="AlphaFoldDB" id="A0A2K1IJP1"/>
<dbReference type="Proteomes" id="UP000006727">
    <property type="component" value="Chromosome 23"/>
</dbReference>
<evidence type="ECO:0000313" key="1">
    <source>
        <dbReference type="EMBL" id="PNR29488.1"/>
    </source>
</evidence>
<proteinExistence type="predicted"/>
<dbReference type="EMBL" id="ABEU02000023">
    <property type="protein sequence ID" value="PNR29488.1"/>
    <property type="molecule type" value="Genomic_DNA"/>
</dbReference>
<protein>
    <submittedName>
        <fullName evidence="1 2">Uncharacterized protein</fullName>
    </submittedName>
</protein>
<reference evidence="1 3" key="1">
    <citation type="journal article" date="2008" name="Science">
        <title>The Physcomitrella genome reveals evolutionary insights into the conquest of land by plants.</title>
        <authorList>
            <person name="Rensing S."/>
            <person name="Lang D."/>
            <person name="Zimmer A."/>
            <person name="Terry A."/>
            <person name="Salamov A."/>
            <person name="Shapiro H."/>
            <person name="Nishiyama T."/>
            <person name="Perroud P.-F."/>
            <person name="Lindquist E."/>
            <person name="Kamisugi Y."/>
            <person name="Tanahashi T."/>
            <person name="Sakakibara K."/>
            <person name="Fujita T."/>
            <person name="Oishi K."/>
            <person name="Shin-I T."/>
            <person name="Kuroki Y."/>
            <person name="Toyoda A."/>
            <person name="Suzuki Y."/>
            <person name="Hashimoto A."/>
            <person name="Yamaguchi K."/>
            <person name="Sugano A."/>
            <person name="Kohara Y."/>
            <person name="Fujiyama A."/>
            <person name="Anterola A."/>
            <person name="Aoki S."/>
            <person name="Ashton N."/>
            <person name="Barbazuk W.B."/>
            <person name="Barker E."/>
            <person name="Bennetzen J."/>
            <person name="Bezanilla M."/>
            <person name="Blankenship R."/>
            <person name="Cho S.H."/>
            <person name="Dutcher S."/>
            <person name="Estelle M."/>
            <person name="Fawcett J.A."/>
            <person name="Gundlach H."/>
            <person name="Hanada K."/>
            <person name="Heyl A."/>
            <person name="Hicks K.A."/>
            <person name="Hugh J."/>
            <person name="Lohr M."/>
            <person name="Mayer K."/>
            <person name="Melkozernov A."/>
            <person name="Murata T."/>
            <person name="Nelson D."/>
            <person name="Pils B."/>
            <person name="Prigge M."/>
            <person name="Reiss B."/>
            <person name="Renner T."/>
            <person name="Rombauts S."/>
            <person name="Rushton P."/>
            <person name="Sanderfoot A."/>
            <person name="Schween G."/>
            <person name="Shiu S.-H."/>
            <person name="Stueber K."/>
            <person name="Theodoulou F.L."/>
            <person name="Tu H."/>
            <person name="Van de Peer Y."/>
            <person name="Verrier P.J."/>
            <person name="Waters E."/>
            <person name="Wood A."/>
            <person name="Yang L."/>
            <person name="Cove D."/>
            <person name="Cuming A."/>
            <person name="Hasebe M."/>
            <person name="Lucas S."/>
            <person name="Mishler D.B."/>
            <person name="Reski R."/>
            <person name="Grigoriev I."/>
            <person name="Quatrano R.S."/>
            <person name="Boore J.L."/>
        </authorList>
    </citation>
    <scope>NUCLEOTIDE SEQUENCE [LARGE SCALE GENOMIC DNA]</scope>
    <source>
        <strain evidence="2 3">cv. Gransden 2004</strain>
    </source>
</reference>
<organism evidence="1">
    <name type="scientific">Physcomitrium patens</name>
    <name type="common">Spreading-leaved earth moss</name>
    <name type="synonym">Physcomitrella patens</name>
    <dbReference type="NCBI Taxonomy" id="3218"/>
    <lineage>
        <taxon>Eukaryota</taxon>
        <taxon>Viridiplantae</taxon>
        <taxon>Streptophyta</taxon>
        <taxon>Embryophyta</taxon>
        <taxon>Bryophyta</taxon>
        <taxon>Bryophytina</taxon>
        <taxon>Bryopsida</taxon>
        <taxon>Funariidae</taxon>
        <taxon>Funariales</taxon>
        <taxon>Funariaceae</taxon>
        <taxon>Physcomitrium</taxon>
    </lineage>
</organism>
<keyword evidence="3" id="KW-1185">Reference proteome</keyword>
<evidence type="ECO:0000313" key="3">
    <source>
        <dbReference type="Proteomes" id="UP000006727"/>
    </source>
</evidence>
<reference evidence="2" key="3">
    <citation type="submission" date="2020-12" db="UniProtKB">
        <authorList>
            <consortium name="EnsemblPlants"/>
        </authorList>
    </citation>
    <scope>IDENTIFICATION</scope>
</reference>
<dbReference type="EnsemblPlants" id="Pp3c23_16693V3.1">
    <property type="protein sequence ID" value="PAC:32949071.CDS.1"/>
    <property type="gene ID" value="Pp3c23_16693"/>
</dbReference>
<accession>A0A2K1IJP1</accession>
<dbReference type="Gramene" id="Pp3c23_16693V3.1">
    <property type="protein sequence ID" value="PAC:32949071.CDS.1"/>
    <property type="gene ID" value="Pp3c23_16693"/>
</dbReference>
<gene>
    <name evidence="1" type="ORF">PHYPA_028182</name>
</gene>
<evidence type="ECO:0000313" key="2">
    <source>
        <dbReference type="EnsemblPlants" id="PAC:32949071.CDS.1"/>
    </source>
</evidence>